<organism evidence="1 2">
    <name type="scientific">Anabaena cylindrica (strain ATCC 27899 / PCC 7122)</name>
    <dbReference type="NCBI Taxonomy" id="272123"/>
    <lineage>
        <taxon>Bacteria</taxon>
        <taxon>Bacillati</taxon>
        <taxon>Cyanobacteriota</taxon>
        <taxon>Cyanophyceae</taxon>
        <taxon>Nostocales</taxon>
        <taxon>Nostocaceae</taxon>
        <taxon>Anabaena</taxon>
    </lineage>
</organism>
<dbReference type="AlphaFoldDB" id="K9ZMM3"/>
<keyword evidence="2" id="KW-1185">Reference proteome</keyword>
<accession>K9ZMM3</accession>
<evidence type="ECO:0000313" key="2">
    <source>
        <dbReference type="Proteomes" id="UP000010474"/>
    </source>
</evidence>
<reference evidence="2" key="1">
    <citation type="journal article" date="2013" name="Proc. Natl. Acad. Sci. U.S.A.">
        <title>Improving the coverage of the cyanobacterial phylum using diversity-driven genome sequencing.</title>
        <authorList>
            <person name="Shih P.M."/>
            <person name="Wu D."/>
            <person name="Latifi A."/>
            <person name="Axen S.D."/>
            <person name="Fewer D.P."/>
            <person name="Talla E."/>
            <person name="Calteau A."/>
            <person name="Cai F."/>
            <person name="Tandeau de Marsac N."/>
            <person name="Rippka R."/>
            <person name="Herdman M."/>
            <person name="Sivonen K."/>
            <person name="Coursin T."/>
            <person name="Laurent T."/>
            <person name="Goodwin L."/>
            <person name="Nolan M."/>
            <person name="Davenport K.W."/>
            <person name="Han C.S."/>
            <person name="Rubin E.M."/>
            <person name="Eisen J.A."/>
            <person name="Woyke T."/>
            <person name="Gugger M."/>
            <person name="Kerfeld C.A."/>
        </authorList>
    </citation>
    <scope>NUCLEOTIDE SEQUENCE [LARGE SCALE GENOMIC DNA]</scope>
    <source>
        <strain evidence="2">ATCC 27899 / PCC 7122</strain>
    </source>
</reference>
<name>K9ZMM3_ANACC</name>
<dbReference type="RefSeq" id="WP_015216187.1">
    <property type="nucleotide sequence ID" value="NC_019771.1"/>
</dbReference>
<dbReference type="OrthoDB" id="495562at2"/>
<sequence>MSNCICCSNKLLRHIRNHQVVLFCRNCWQEMPATNPKRAYSLSMSVPSHIGIKEFIATH</sequence>
<evidence type="ECO:0000313" key="1">
    <source>
        <dbReference type="EMBL" id="AFZ59570.1"/>
    </source>
</evidence>
<dbReference type="EMBL" id="CP003659">
    <property type="protein sequence ID" value="AFZ59570.1"/>
    <property type="molecule type" value="Genomic_DNA"/>
</dbReference>
<proteinExistence type="predicted"/>
<protein>
    <submittedName>
        <fullName evidence="1">Uncharacterized protein</fullName>
    </submittedName>
</protein>
<dbReference type="KEGG" id="acy:Anacy_4204"/>
<dbReference type="Proteomes" id="UP000010474">
    <property type="component" value="Chromosome"/>
</dbReference>
<gene>
    <name evidence="1" type="ordered locus">Anacy_4204</name>
</gene>
<dbReference type="HOGENOM" id="CLU_2950063_0_0_3"/>